<proteinExistence type="predicted"/>
<sequence length="77" mass="8224">MGNARQTGSDDETDQEDPPPRNQEIRHQNPRRVENDDSDNQDSDAVPTTHDNLDGGDLGYDVSTLGGGGTSGEARTA</sequence>
<gene>
    <name evidence="2" type="ORF">GUJ93_ZPchr0011g26993</name>
</gene>
<keyword evidence="3" id="KW-1185">Reference proteome</keyword>
<evidence type="ECO:0000313" key="3">
    <source>
        <dbReference type="Proteomes" id="UP000729402"/>
    </source>
</evidence>
<name>A0A8J5WKX1_ZIZPA</name>
<accession>A0A8J5WKX1</accession>
<dbReference type="AlphaFoldDB" id="A0A8J5WKX1"/>
<protein>
    <submittedName>
        <fullName evidence="2">Uncharacterized protein</fullName>
    </submittedName>
</protein>
<reference evidence="2" key="2">
    <citation type="submission" date="2021-02" db="EMBL/GenBank/DDBJ databases">
        <authorList>
            <person name="Kimball J.A."/>
            <person name="Haas M.W."/>
            <person name="Macchietto M."/>
            <person name="Kono T."/>
            <person name="Duquette J."/>
            <person name="Shao M."/>
        </authorList>
    </citation>
    <scope>NUCLEOTIDE SEQUENCE</scope>
    <source>
        <tissue evidence="2">Fresh leaf tissue</tissue>
    </source>
</reference>
<feature type="compositionally biased region" description="Basic and acidic residues" evidence="1">
    <location>
        <begin position="23"/>
        <end position="35"/>
    </location>
</feature>
<comment type="caution">
    <text evidence="2">The sequence shown here is derived from an EMBL/GenBank/DDBJ whole genome shotgun (WGS) entry which is preliminary data.</text>
</comment>
<evidence type="ECO:0000313" key="2">
    <source>
        <dbReference type="EMBL" id="KAG8090787.1"/>
    </source>
</evidence>
<dbReference type="Proteomes" id="UP000729402">
    <property type="component" value="Unassembled WGS sequence"/>
</dbReference>
<feature type="region of interest" description="Disordered" evidence="1">
    <location>
        <begin position="1"/>
        <end position="77"/>
    </location>
</feature>
<reference evidence="2" key="1">
    <citation type="journal article" date="2021" name="bioRxiv">
        <title>Whole Genome Assembly and Annotation of Northern Wild Rice, Zizania palustris L., Supports a Whole Genome Duplication in the Zizania Genus.</title>
        <authorList>
            <person name="Haas M."/>
            <person name="Kono T."/>
            <person name="Macchietto M."/>
            <person name="Millas R."/>
            <person name="McGilp L."/>
            <person name="Shao M."/>
            <person name="Duquette J."/>
            <person name="Hirsch C.N."/>
            <person name="Kimball J."/>
        </authorList>
    </citation>
    <scope>NUCLEOTIDE SEQUENCE</scope>
    <source>
        <tissue evidence="2">Fresh leaf tissue</tissue>
    </source>
</reference>
<dbReference type="EMBL" id="JAAALK010000081">
    <property type="protein sequence ID" value="KAG8090787.1"/>
    <property type="molecule type" value="Genomic_DNA"/>
</dbReference>
<evidence type="ECO:0000256" key="1">
    <source>
        <dbReference type="SAM" id="MobiDB-lite"/>
    </source>
</evidence>
<organism evidence="2 3">
    <name type="scientific">Zizania palustris</name>
    <name type="common">Northern wild rice</name>
    <dbReference type="NCBI Taxonomy" id="103762"/>
    <lineage>
        <taxon>Eukaryota</taxon>
        <taxon>Viridiplantae</taxon>
        <taxon>Streptophyta</taxon>
        <taxon>Embryophyta</taxon>
        <taxon>Tracheophyta</taxon>
        <taxon>Spermatophyta</taxon>
        <taxon>Magnoliopsida</taxon>
        <taxon>Liliopsida</taxon>
        <taxon>Poales</taxon>
        <taxon>Poaceae</taxon>
        <taxon>BOP clade</taxon>
        <taxon>Oryzoideae</taxon>
        <taxon>Oryzeae</taxon>
        <taxon>Zizaniinae</taxon>
        <taxon>Zizania</taxon>
    </lineage>
</organism>